<evidence type="ECO:0000256" key="1">
    <source>
        <dbReference type="ARBA" id="ARBA00022729"/>
    </source>
</evidence>
<dbReference type="Gene3D" id="2.60.40.10">
    <property type="entry name" value="Immunoglobulins"/>
    <property type="match status" value="2"/>
</dbReference>
<dbReference type="PANTHER" id="PTHR11481">
    <property type="entry name" value="IMMUNOGLOBULIN FC RECEPTOR"/>
    <property type="match status" value="1"/>
</dbReference>
<dbReference type="SUPFAM" id="SSF48726">
    <property type="entry name" value="Immunoglobulin"/>
    <property type="match status" value="2"/>
</dbReference>
<dbReference type="InterPro" id="IPR013783">
    <property type="entry name" value="Ig-like_fold"/>
</dbReference>
<evidence type="ECO:0000313" key="5">
    <source>
        <dbReference type="Ensembl" id="ENSPLAP00000021764.1"/>
    </source>
</evidence>
<evidence type="ECO:0000256" key="3">
    <source>
        <dbReference type="SAM" id="Phobius"/>
    </source>
</evidence>
<evidence type="ECO:0000313" key="6">
    <source>
        <dbReference type="Proteomes" id="UP000261500"/>
    </source>
</evidence>
<dbReference type="STRING" id="48699.ENSPLAP00000021764"/>
<reference evidence="5" key="2">
    <citation type="submission" date="2025-09" db="UniProtKB">
        <authorList>
            <consortium name="Ensembl"/>
        </authorList>
    </citation>
    <scope>IDENTIFICATION</scope>
</reference>
<keyword evidence="3" id="KW-0472">Membrane</keyword>
<keyword evidence="6" id="KW-1185">Reference proteome</keyword>
<dbReference type="InterPro" id="IPR050488">
    <property type="entry name" value="Ig_Fc_receptor"/>
</dbReference>
<dbReference type="SMART" id="SM00408">
    <property type="entry name" value="IGc2"/>
    <property type="match status" value="1"/>
</dbReference>
<sequence length="232" mass="27020">MQSGQHKSYTLQPIKTAHSGEYQCCGVRKRISLTKCISFFLFYFIFRNCPYLIGEMITLTCEVQGGETTEWTCEWRRDGRTVARRNDKVWTVGVSEFSSGDYMCQCRRRDDCQVISQWYDDSAPLLLSPVHPVTEGDPVTLSCRDKKQQLLSKVFFYHNDKLLSHDSRGELNISAVSKSDEGFYKCQRSGKDSPRSWMSIVASRWWYKVVFFVFFCLFVCFFQSSRKGLVVR</sequence>
<protein>
    <recommendedName>
        <fullName evidence="4">Ig-like domain-containing protein</fullName>
    </recommendedName>
</protein>
<dbReference type="SMART" id="SM00409">
    <property type="entry name" value="IG"/>
    <property type="match status" value="2"/>
</dbReference>
<dbReference type="InterPro" id="IPR036179">
    <property type="entry name" value="Ig-like_dom_sf"/>
</dbReference>
<evidence type="ECO:0000256" key="2">
    <source>
        <dbReference type="ARBA" id="ARBA00023157"/>
    </source>
</evidence>
<keyword evidence="2" id="KW-1015">Disulfide bond</keyword>
<dbReference type="GO" id="GO:0009897">
    <property type="term" value="C:external side of plasma membrane"/>
    <property type="evidence" value="ECO:0007669"/>
    <property type="project" value="TreeGrafter"/>
</dbReference>
<dbReference type="InterPro" id="IPR003598">
    <property type="entry name" value="Ig_sub2"/>
</dbReference>
<dbReference type="Ensembl" id="ENSPLAT00000010155.1">
    <property type="protein sequence ID" value="ENSPLAP00000021764.1"/>
    <property type="gene ID" value="ENSPLAG00000000731.1"/>
</dbReference>
<feature type="domain" description="Ig-like" evidence="4">
    <location>
        <begin position="54"/>
        <end position="187"/>
    </location>
</feature>
<dbReference type="PANTHER" id="PTHR11481:SF64">
    <property type="entry name" value="FC RECEPTOR-LIKE PROTEIN 4"/>
    <property type="match status" value="1"/>
</dbReference>
<dbReference type="InterPro" id="IPR007110">
    <property type="entry name" value="Ig-like_dom"/>
</dbReference>
<evidence type="ECO:0000259" key="4">
    <source>
        <dbReference type="PROSITE" id="PS50835"/>
    </source>
</evidence>
<name>A0A3B3VA53_9TELE</name>
<reference evidence="5" key="1">
    <citation type="submission" date="2025-08" db="UniProtKB">
        <authorList>
            <consortium name="Ensembl"/>
        </authorList>
    </citation>
    <scope>IDENTIFICATION</scope>
</reference>
<dbReference type="GO" id="GO:0006955">
    <property type="term" value="P:immune response"/>
    <property type="evidence" value="ECO:0007669"/>
    <property type="project" value="TreeGrafter"/>
</dbReference>
<dbReference type="GO" id="GO:0007166">
    <property type="term" value="P:cell surface receptor signaling pathway"/>
    <property type="evidence" value="ECO:0007669"/>
    <property type="project" value="TreeGrafter"/>
</dbReference>
<keyword evidence="1" id="KW-0732">Signal</keyword>
<proteinExistence type="predicted"/>
<keyword evidence="3" id="KW-0812">Transmembrane</keyword>
<dbReference type="GeneTree" id="ENSGT00730000113581"/>
<keyword evidence="3" id="KW-1133">Transmembrane helix</keyword>
<dbReference type="Proteomes" id="UP000261500">
    <property type="component" value="Unplaced"/>
</dbReference>
<dbReference type="GO" id="GO:0004888">
    <property type="term" value="F:transmembrane signaling receptor activity"/>
    <property type="evidence" value="ECO:0007669"/>
    <property type="project" value="TreeGrafter"/>
</dbReference>
<accession>A0A3B3VA53</accession>
<feature type="transmembrane region" description="Helical" evidence="3">
    <location>
        <begin position="205"/>
        <end position="222"/>
    </location>
</feature>
<organism evidence="5 6">
    <name type="scientific">Poecilia latipinna</name>
    <name type="common">sailfin molly</name>
    <dbReference type="NCBI Taxonomy" id="48699"/>
    <lineage>
        <taxon>Eukaryota</taxon>
        <taxon>Metazoa</taxon>
        <taxon>Chordata</taxon>
        <taxon>Craniata</taxon>
        <taxon>Vertebrata</taxon>
        <taxon>Euteleostomi</taxon>
        <taxon>Actinopterygii</taxon>
        <taxon>Neopterygii</taxon>
        <taxon>Teleostei</taxon>
        <taxon>Neoteleostei</taxon>
        <taxon>Acanthomorphata</taxon>
        <taxon>Ovalentaria</taxon>
        <taxon>Atherinomorphae</taxon>
        <taxon>Cyprinodontiformes</taxon>
        <taxon>Poeciliidae</taxon>
        <taxon>Poeciliinae</taxon>
        <taxon>Poecilia</taxon>
    </lineage>
</organism>
<dbReference type="PROSITE" id="PS50835">
    <property type="entry name" value="IG_LIKE"/>
    <property type="match status" value="1"/>
</dbReference>
<dbReference type="AlphaFoldDB" id="A0A3B3VA53"/>
<dbReference type="InterPro" id="IPR003599">
    <property type="entry name" value="Ig_sub"/>
</dbReference>
<dbReference type="Pfam" id="PF13927">
    <property type="entry name" value="Ig_3"/>
    <property type="match status" value="1"/>
</dbReference>